<reference evidence="2 3" key="1">
    <citation type="journal article" date="2008" name="Nature">
        <title>The genome of Laccaria bicolor provides insights into mycorrhizal symbiosis.</title>
        <authorList>
            <person name="Martin F."/>
            <person name="Aerts A."/>
            <person name="Ahren D."/>
            <person name="Brun A."/>
            <person name="Danchin E.G.J."/>
            <person name="Duchaussoy F."/>
            <person name="Gibon J."/>
            <person name="Kohler A."/>
            <person name="Lindquist E."/>
            <person name="Pereda V."/>
            <person name="Salamov A."/>
            <person name="Shapiro H.J."/>
            <person name="Wuyts J."/>
            <person name="Blaudez D."/>
            <person name="Buee M."/>
            <person name="Brokstein P."/>
            <person name="Canbaeck B."/>
            <person name="Cohen D."/>
            <person name="Courty P.E."/>
            <person name="Coutinho P.M."/>
            <person name="Delaruelle C."/>
            <person name="Detter J.C."/>
            <person name="Deveau A."/>
            <person name="DiFazio S."/>
            <person name="Duplessis S."/>
            <person name="Fraissinet-Tachet L."/>
            <person name="Lucic E."/>
            <person name="Frey-Klett P."/>
            <person name="Fourrey C."/>
            <person name="Feussner I."/>
            <person name="Gay G."/>
            <person name="Grimwood J."/>
            <person name="Hoegger P.J."/>
            <person name="Jain P."/>
            <person name="Kilaru S."/>
            <person name="Labbe J."/>
            <person name="Lin Y.C."/>
            <person name="Legue V."/>
            <person name="Le Tacon F."/>
            <person name="Marmeisse R."/>
            <person name="Melayah D."/>
            <person name="Montanini B."/>
            <person name="Muratet M."/>
            <person name="Nehls U."/>
            <person name="Niculita-Hirzel H."/>
            <person name="Oudot-Le Secq M.P."/>
            <person name="Peter M."/>
            <person name="Quesneville H."/>
            <person name="Rajashekar B."/>
            <person name="Reich M."/>
            <person name="Rouhier N."/>
            <person name="Schmutz J."/>
            <person name="Yin T."/>
            <person name="Chalot M."/>
            <person name="Henrissat B."/>
            <person name="Kuees U."/>
            <person name="Lucas S."/>
            <person name="Van de Peer Y."/>
            <person name="Podila G.K."/>
            <person name="Polle A."/>
            <person name="Pukkila P.J."/>
            <person name="Richardson P.M."/>
            <person name="Rouze P."/>
            <person name="Sanders I.R."/>
            <person name="Stajich J.E."/>
            <person name="Tunlid A."/>
            <person name="Tuskan G."/>
            <person name="Grigoriev I.V."/>
        </authorList>
    </citation>
    <scope>NUCLEOTIDE SEQUENCE [LARGE SCALE GENOMIC DNA]</scope>
    <source>
        <strain evidence="3">S238N-H82 / ATCC MYA-4686</strain>
    </source>
</reference>
<protein>
    <submittedName>
        <fullName evidence="2">Predicted protein</fullName>
    </submittedName>
</protein>
<gene>
    <name evidence="2" type="ORF">LACBIDRAFT_317857</name>
</gene>
<proteinExistence type="predicted"/>
<feature type="signal peptide" evidence="1">
    <location>
        <begin position="1"/>
        <end position="19"/>
    </location>
</feature>
<evidence type="ECO:0000313" key="3">
    <source>
        <dbReference type="Proteomes" id="UP000001194"/>
    </source>
</evidence>
<keyword evidence="3" id="KW-1185">Reference proteome</keyword>
<dbReference type="EMBL" id="DS547098">
    <property type="protein sequence ID" value="EDR09756.1"/>
    <property type="molecule type" value="Genomic_DNA"/>
</dbReference>
<feature type="chain" id="PRO_5002747098" evidence="1">
    <location>
        <begin position="20"/>
        <end position="374"/>
    </location>
</feature>
<dbReference type="GeneID" id="6074861"/>
<dbReference type="Proteomes" id="UP000001194">
    <property type="component" value="Unassembled WGS sequence"/>
</dbReference>
<evidence type="ECO:0000313" key="2">
    <source>
        <dbReference type="EMBL" id="EDR09756.1"/>
    </source>
</evidence>
<dbReference type="InParanoid" id="B0D5E3"/>
<dbReference type="AlphaFoldDB" id="B0D5E3"/>
<dbReference type="KEGG" id="lbc:LACBIDRAFT_317857"/>
<keyword evidence="1" id="KW-0732">Signal</keyword>
<dbReference type="HOGENOM" id="CLU_062862_0_0_1"/>
<dbReference type="OrthoDB" id="3032154at2759"/>
<sequence>MRICVPLILLGYVIRLGYFLCDENIWPQGKLGTRHIKPRRFEGLLQLLSSLSRHGGKVSLSSPHGTRVVRKAARKLTISHELPGKYKLDLEVHHREVKPIFLTRFKEAYTFRTFNRIVVRSQDQCTKAKFSLDLGQVVLDHQSLAELNDFEDEEVSIFETWGKGKYKIDIDLYHRKVKPKFIAAFQNQYGAKKFNDTCGKNPDFDIDKEGWVWPNAVRGKSCSKKDYILDLGDTIVLECQKDPNCLRLNGELSVFETWGTGNYKLDMDVYHREVKPIFLTRFFSAYGTKFNVRRCGKNPDFKVDKNGWVWPDATKGKNCSKKRYFLDLGEVIIAHQPQAIDGEEISDESVISRLENVIKVSKLQDLVFFILNRA</sequence>
<name>B0D5E3_LACBS</name>
<accession>B0D5E3</accession>
<organism evidence="3">
    <name type="scientific">Laccaria bicolor (strain S238N-H82 / ATCC MYA-4686)</name>
    <name type="common">Bicoloured deceiver</name>
    <name type="synonym">Laccaria laccata var. bicolor</name>
    <dbReference type="NCBI Taxonomy" id="486041"/>
    <lineage>
        <taxon>Eukaryota</taxon>
        <taxon>Fungi</taxon>
        <taxon>Dikarya</taxon>
        <taxon>Basidiomycota</taxon>
        <taxon>Agaricomycotina</taxon>
        <taxon>Agaricomycetes</taxon>
        <taxon>Agaricomycetidae</taxon>
        <taxon>Agaricales</taxon>
        <taxon>Agaricineae</taxon>
        <taxon>Hydnangiaceae</taxon>
        <taxon>Laccaria</taxon>
    </lineage>
</organism>
<dbReference type="RefSeq" id="XP_001879141.1">
    <property type="nucleotide sequence ID" value="XM_001879106.1"/>
</dbReference>
<evidence type="ECO:0000256" key="1">
    <source>
        <dbReference type="SAM" id="SignalP"/>
    </source>
</evidence>